<sequence>MEMEVGDAVDVDDKVGTNRVGGKSSTYMPPPSKQLKTKKMHGMVKEVARLIRELKREKQLSLDELLFQKKNHTKEPPPTIIPTAPNLVGSLPACLTHSTNEPTMPTTSSKCVIGGSVSVSLGS</sequence>
<dbReference type="Proteomes" id="UP000467840">
    <property type="component" value="Chromosome 2"/>
</dbReference>
<reference evidence="2 3" key="1">
    <citation type="journal article" date="2020" name="Mol. Plant">
        <title>The Chromosome-Based Rubber Tree Genome Provides New Insights into Spurge Genome Evolution and Rubber Biosynthesis.</title>
        <authorList>
            <person name="Liu J."/>
            <person name="Shi C."/>
            <person name="Shi C.C."/>
            <person name="Li W."/>
            <person name="Zhang Q.J."/>
            <person name="Zhang Y."/>
            <person name="Li K."/>
            <person name="Lu H.F."/>
            <person name="Shi C."/>
            <person name="Zhu S.T."/>
            <person name="Xiao Z.Y."/>
            <person name="Nan H."/>
            <person name="Yue Y."/>
            <person name="Zhu X.G."/>
            <person name="Wu Y."/>
            <person name="Hong X.N."/>
            <person name="Fan G.Y."/>
            <person name="Tong Y."/>
            <person name="Zhang D."/>
            <person name="Mao C.L."/>
            <person name="Liu Y.L."/>
            <person name="Hao S.J."/>
            <person name="Liu W.Q."/>
            <person name="Lv M.Q."/>
            <person name="Zhang H.B."/>
            <person name="Liu Y."/>
            <person name="Hu-Tang G.R."/>
            <person name="Wang J.P."/>
            <person name="Wang J.H."/>
            <person name="Sun Y.H."/>
            <person name="Ni S.B."/>
            <person name="Chen W.B."/>
            <person name="Zhang X.C."/>
            <person name="Jiao Y.N."/>
            <person name="Eichler E.E."/>
            <person name="Li G.H."/>
            <person name="Liu X."/>
            <person name="Gao L.Z."/>
        </authorList>
    </citation>
    <scope>NUCLEOTIDE SEQUENCE [LARGE SCALE GENOMIC DNA]</scope>
    <source>
        <strain evidence="3">cv. GT1</strain>
        <tissue evidence="2">Leaf</tissue>
    </source>
</reference>
<protein>
    <submittedName>
        <fullName evidence="2">Uncharacterized protein</fullName>
    </submittedName>
</protein>
<comment type="caution">
    <text evidence="2">The sequence shown here is derived from an EMBL/GenBank/DDBJ whole genome shotgun (WGS) entry which is preliminary data.</text>
</comment>
<feature type="region of interest" description="Disordered" evidence="1">
    <location>
        <begin position="1"/>
        <end position="41"/>
    </location>
</feature>
<name>A0A6A6KMC3_HEVBR</name>
<organism evidence="2 3">
    <name type="scientific">Hevea brasiliensis</name>
    <name type="common">Para rubber tree</name>
    <name type="synonym">Siphonia brasiliensis</name>
    <dbReference type="NCBI Taxonomy" id="3981"/>
    <lineage>
        <taxon>Eukaryota</taxon>
        <taxon>Viridiplantae</taxon>
        <taxon>Streptophyta</taxon>
        <taxon>Embryophyta</taxon>
        <taxon>Tracheophyta</taxon>
        <taxon>Spermatophyta</taxon>
        <taxon>Magnoliopsida</taxon>
        <taxon>eudicotyledons</taxon>
        <taxon>Gunneridae</taxon>
        <taxon>Pentapetalae</taxon>
        <taxon>rosids</taxon>
        <taxon>fabids</taxon>
        <taxon>Malpighiales</taxon>
        <taxon>Euphorbiaceae</taxon>
        <taxon>Crotonoideae</taxon>
        <taxon>Micrandreae</taxon>
        <taxon>Hevea</taxon>
    </lineage>
</organism>
<evidence type="ECO:0000313" key="3">
    <source>
        <dbReference type="Proteomes" id="UP000467840"/>
    </source>
</evidence>
<accession>A0A6A6KMC3</accession>
<keyword evidence="3" id="KW-1185">Reference proteome</keyword>
<gene>
    <name evidence="2" type="ORF">GH714_002751</name>
</gene>
<dbReference type="EMBL" id="JAAGAX010000015">
    <property type="protein sequence ID" value="KAF2290120.1"/>
    <property type="molecule type" value="Genomic_DNA"/>
</dbReference>
<dbReference type="AlphaFoldDB" id="A0A6A6KMC3"/>
<evidence type="ECO:0000256" key="1">
    <source>
        <dbReference type="SAM" id="MobiDB-lite"/>
    </source>
</evidence>
<feature type="compositionally biased region" description="Acidic residues" evidence="1">
    <location>
        <begin position="1"/>
        <end position="10"/>
    </location>
</feature>
<evidence type="ECO:0000313" key="2">
    <source>
        <dbReference type="EMBL" id="KAF2290120.1"/>
    </source>
</evidence>
<proteinExistence type="predicted"/>